<evidence type="ECO:0000313" key="3">
    <source>
        <dbReference type="Proteomes" id="UP001054945"/>
    </source>
</evidence>
<keyword evidence="3" id="KW-1185">Reference proteome</keyword>
<organism evidence="2 3">
    <name type="scientific">Caerostris extrusa</name>
    <name type="common">Bark spider</name>
    <name type="synonym">Caerostris bankana</name>
    <dbReference type="NCBI Taxonomy" id="172846"/>
    <lineage>
        <taxon>Eukaryota</taxon>
        <taxon>Metazoa</taxon>
        <taxon>Ecdysozoa</taxon>
        <taxon>Arthropoda</taxon>
        <taxon>Chelicerata</taxon>
        <taxon>Arachnida</taxon>
        <taxon>Araneae</taxon>
        <taxon>Araneomorphae</taxon>
        <taxon>Entelegynae</taxon>
        <taxon>Araneoidea</taxon>
        <taxon>Araneidae</taxon>
        <taxon>Caerostris</taxon>
    </lineage>
</organism>
<reference evidence="2 3" key="1">
    <citation type="submission" date="2021-06" db="EMBL/GenBank/DDBJ databases">
        <title>Caerostris extrusa draft genome.</title>
        <authorList>
            <person name="Kono N."/>
            <person name="Arakawa K."/>
        </authorList>
    </citation>
    <scope>NUCLEOTIDE SEQUENCE [LARGE SCALE GENOMIC DNA]</scope>
</reference>
<evidence type="ECO:0000256" key="1">
    <source>
        <dbReference type="SAM" id="MobiDB-lite"/>
    </source>
</evidence>
<accession>A0AAV4YC49</accession>
<feature type="compositionally biased region" description="Polar residues" evidence="1">
    <location>
        <begin position="40"/>
        <end position="49"/>
    </location>
</feature>
<dbReference type="Proteomes" id="UP001054945">
    <property type="component" value="Unassembled WGS sequence"/>
</dbReference>
<feature type="region of interest" description="Disordered" evidence="1">
    <location>
        <begin position="213"/>
        <end position="239"/>
    </location>
</feature>
<name>A0AAV4YC49_CAEEX</name>
<protein>
    <submittedName>
        <fullName evidence="2">Uncharacterized protein</fullName>
    </submittedName>
</protein>
<feature type="compositionally biased region" description="Low complexity" evidence="1">
    <location>
        <begin position="221"/>
        <end position="231"/>
    </location>
</feature>
<comment type="caution">
    <text evidence="2">The sequence shown here is derived from an EMBL/GenBank/DDBJ whole genome shotgun (WGS) entry which is preliminary data.</text>
</comment>
<feature type="compositionally biased region" description="Basic and acidic residues" evidence="1">
    <location>
        <begin position="78"/>
        <end position="88"/>
    </location>
</feature>
<feature type="compositionally biased region" description="Basic and acidic residues" evidence="1">
    <location>
        <begin position="107"/>
        <end position="116"/>
    </location>
</feature>
<dbReference type="AlphaFoldDB" id="A0AAV4YC49"/>
<sequence length="312" mass="34419">MSSPDKRDTASISSSSSEDNVVEKASGNLEQMKLEERGTPTRTSTTLQAQDPIPGTSRDQYPGEFSRDQGESGSTPRKCLDCHAKESTALDSVEEPEEEQPVPPPEGEPRPSEEHPVPPPEGEPSEEHPVPPPEGEPSEEHPVPPPEGEPSEEHPVPPPEGEPSEEHPVPPPEGEPSEEHPVPPPEGEPVDYTHYSRMEVARFFIHDESLPIRRSSRSRSRNIGSIHGSGNTSSDVSDIPRDVTNLEESLCHEALESQISVESCSEFQSALETQGFIDNSTSASNLQSTEIQFRYRTWVSRLTREKKVLRHL</sequence>
<dbReference type="EMBL" id="BPLR01001760">
    <property type="protein sequence ID" value="GIZ04583.1"/>
    <property type="molecule type" value="Genomic_DNA"/>
</dbReference>
<proteinExistence type="predicted"/>
<evidence type="ECO:0000313" key="2">
    <source>
        <dbReference type="EMBL" id="GIZ04583.1"/>
    </source>
</evidence>
<gene>
    <name evidence="2" type="ORF">CEXT_666681</name>
</gene>
<feature type="region of interest" description="Disordered" evidence="1">
    <location>
        <begin position="1"/>
        <end position="191"/>
    </location>
</feature>